<dbReference type="AlphaFoldDB" id="A0A8S1X294"/>
<name>A0A8S1X294_PAROT</name>
<keyword evidence="2" id="KW-1185">Reference proteome</keyword>
<evidence type="ECO:0000313" key="1">
    <source>
        <dbReference type="EMBL" id="CAD8192396.1"/>
    </source>
</evidence>
<accession>A0A8S1X294</accession>
<organism evidence="1 2">
    <name type="scientific">Paramecium octaurelia</name>
    <dbReference type="NCBI Taxonomy" id="43137"/>
    <lineage>
        <taxon>Eukaryota</taxon>
        <taxon>Sar</taxon>
        <taxon>Alveolata</taxon>
        <taxon>Ciliophora</taxon>
        <taxon>Intramacronucleata</taxon>
        <taxon>Oligohymenophorea</taxon>
        <taxon>Peniculida</taxon>
        <taxon>Parameciidae</taxon>
        <taxon>Paramecium</taxon>
    </lineage>
</organism>
<dbReference type="Proteomes" id="UP000683925">
    <property type="component" value="Unassembled WGS sequence"/>
</dbReference>
<gene>
    <name evidence="1" type="ORF">POCTA_138.1.T1020042</name>
</gene>
<sequence length="99" mass="11662">MRFDVLYDQLIAIRSKVIKSVGCINQGSIIRKWQGNLGTADQETYIEYHNFDILTQLQIIFSASEQEIQNETDQLEIYSQHFQEIMSSFKVKQLEQEEE</sequence>
<protein>
    <submittedName>
        <fullName evidence="1">Uncharacterized protein</fullName>
    </submittedName>
</protein>
<reference evidence="1" key="1">
    <citation type="submission" date="2021-01" db="EMBL/GenBank/DDBJ databases">
        <authorList>
            <consortium name="Genoscope - CEA"/>
            <person name="William W."/>
        </authorList>
    </citation>
    <scope>NUCLEOTIDE SEQUENCE</scope>
</reference>
<dbReference type="EMBL" id="CAJJDP010000102">
    <property type="protein sequence ID" value="CAD8192396.1"/>
    <property type="molecule type" value="Genomic_DNA"/>
</dbReference>
<comment type="caution">
    <text evidence="1">The sequence shown here is derived from an EMBL/GenBank/DDBJ whole genome shotgun (WGS) entry which is preliminary data.</text>
</comment>
<evidence type="ECO:0000313" key="2">
    <source>
        <dbReference type="Proteomes" id="UP000683925"/>
    </source>
</evidence>
<proteinExistence type="predicted"/>